<dbReference type="AlphaFoldDB" id="A0A1S1PA68"/>
<accession>A0A1S1PA68</accession>
<reference evidence="3" key="1">
    <citation type="submission" date="2016-07" db="EMBL/GenBank/DDBJ databases">
        <title>Frankia sp. NRRL B-16219 Genome sequencing.</title>
        <authorList>
            <person name="Ghodhbane-Gtari F."/>
            <person name="Swanson E."/>
            <person name="Gueddou A."/>
            <person name="Louati M."/>
            <person name="Nouioui I."/>
            <person name="Hezbri K."/>
            <person name="Abebe-Akele F."/>
            <person name="Simpson S."/>
            <person name="Morris K."/>
            <person name="Thomas K."/>
            <person name="Gtari M."/>
            <person name="Tisa L.S."/>
        </authorList>
    </citation>
    <scope>NUCLEOTIDE SEQUENCE [LARGE SCALE GENOMIC DNA]</scope>
    <source>
        <strain evidence="3">NRRL B-16219</strain>
    </source>
</reference>
<sequence>MVGEVLRGLSPDSPPGTAPRPDYDPGRWSLARREQVKAAELAAAGHPVSAATVKRHRQRYQARGVVGLVDHRVDRRRAGFVLWRTEQILAGSDPPVVVPSRRTLYRLFGRLAHGRHVTGSARARRSLAARPDGPVLLTPSVA</sequence>
<gene>
    <name evidence="2" type="ORF">BBK14_29880</name>
</gene>
<proteinExistence type="predicted"/>
<protein>
    <submittedName>
        <fullName evidence="2">Uncharacterized protein</fullName>
    </submittedName>
</protein>
<evidence type="ECO:0000313" key="3">
    <source>
        <dbReference type="Proteomes" id="UP000179769"/>
    </source>
</evidence>
<comment type="caution">
    <text evidence="2">The sequence shown here is derived from an EMBL/GenBank/DDBJ whole genome shotgun (WGS) entry which is preliminary data.</text>
</comment>
<dbReference type="EMBL" id="MAXA01000289">
    <property type="protein sequence ID" value="OHV18620.1"/>
    <property type="molecule type" value="Genomic_DNA"/>
</dbReference>
<keyword evidence="3" id="KW-1185">Reference proteome</keyword>
<feature type="region of interest" description="Disordered" evidence="1">
    <location>
        <begin position="1"/>
        <end position="26"/>
    </location>
</feature>
<dbReference type="Proteomes" id="UP000179769">
    <property type="component" value="Unassembled WGS sequence"/>
</dbReference>
<name>A0A1S1PA68_9ACTN</name>
<evidence type="ECO:0000256" key="1">
    <source>
        <dbReference type="SAM" id="MobiDB-lite"/>
    </source>
</evidence>
<organism evidence="2 3">
    <name type="scientific">Parafrankia soli</name>
    <dbReference type="NCBI Taxonomy" id="2599596"/>
    <lineage>
        <taxon>Bacteria</taxon>
        <taxon>Bacillati</taxon>
        <taxon>Actinomycetota</taxon>
        <taxon>Actinomycetes</taxon>
        <taxon>Frankiales</taxon>
        <taxon>Frankiaceae</taxon>
        <taxon>Parafrankia</taxon>
    </lineage>
</organism>
<evidence type="ECO:0000313" key="2">
    <source>
        <dbReference type="EMBL" id="OHV18620.1"/>
    </source>
</evidence>